<organism evidence="2 3">
    <name type="scientific">Araneus ventricosus</name>
    <name type="common">Orbweaver spider</name>
    <name type="synonym">Epeira ventricosa</name>
    <dbReference type="NCBI Taxonomy" id="182803"/>
    <lineage>
        <taxon>Eukaryota</taxon>
        <taxon>Metazoa</taxon>
        <taxon>Ecdysozoa</taxon>
        <taxon>Arthropoda</taxon>
        <taxon>Chelicerata</taxon>
        <taxon>Arachnida</taxon>
        <taxon>Araneae</taxon>
        <taxon>Araneomorphae</taxon>
        <taxon>Entelegynae</taxon>
        <taxon>Araneoidea</taxon>
        <taxon>Araneidae</taxon>
        <taxon>Araneus</taxon>
    </lineage>
</organism>
<evidence type="ECO:0000256" key="1">
    <source>
        <dbReference type="SAM" id="Phobius"/>
    </source>
</evidence>
<sequence>MVLQSKWISNAIEFQTFDQSTPSLIDFRIDNGFWRSVTEFVRCGVTVNVQLHIVADLSIFPARKSSNWDQAIQQLPEAAFIRYLSTLLRFLFFFLNFVFPLHMASQADSFLVDEFSTGFDTDLQI</sequence>
<dbReference type="Proteomes" id="UP000499080">
    <property type="component" value="Unassembled WGS sequence"/>
</dbReference>
<accession>A0A4Y2BM19</accession>
<feature type="transmembrane region" description="Helical" evidence="1">
    <location>
        <begin position="80"/>
        <end position="99"/>
    </location>
</feature>
<evidence type="ECO:0000313" key="3">
    <source>
        <dbReference type="Proteomes" id="UP000499080"/>
    </source>
</evidence>
<protein>
    <submittedName>
        <fullName evidence="2">Uncharacterized protein</fullName>
    </submittedName>
</protein>
<comment type="caution">
    <text evidence="2">The sequence shown here is derived from an EMBL/GenBank/DDBJ whole genome shotgun (WGS) entry which is preliminary data.</text>
</comment>
<keyword evidence="1" id="KW-0472">Membrane</keyword>
<gene>
    <name evidence="2" type="ORF">AVEN_35794_1</name>
</gene>
<evidence type="ECO:0000313" key="2">
    <source>
        <dbReference type="EMBL" id="GBL92234.1"/>
    </source>
</evidence>
<keyword evidence="3" id="KW-1185">Reference proteome</keyword>
<proteinExistence type="predicted"/>
<keyword evidence="1" id="KW-1133">Transmembrane helix</keyword>
<dbReference type="AlphaFoldDB" id="A0A4Y2BM19"/>
<reference evidence="2 3" key="1">
    <citation type="journal article" date="2019" name="Sci. Rep.">
        <title>Orb-weaving spider Araneus ventricosus genome elucidates the spidroin gene catalogue.</title>
        <authorList>
            <person name="Kono N."/>
            <person name="Nakamura H."/>
            <person name="Ohtoshi R."/>
            <person name="Moran D.A.P."/>
            <person name="Shinohara A."/>
            <person name="Yoshida Y."/>
            <person name="Fujiwara M."/>
            <person name="Mori M."/>
            <person name="Tomita M."/>
            <person name="Arakawa K."/>
        </authorList>
    </citation>
    <scope>NUCLEOTIDE SEQUENCE [LARGE SCALE GENOMIC DNA]</scope>
</reference>
<dbReference type="EMBL" id="BGPR01000085">
    <property type="protein sequence ID" value="GBL92234.1"/>
    <property type="molecule type" value="Genomic_DNA"/>
</dbReference>
<keyword evidence="1" id="KW-0812">Transmembrane</keyword>
<name>A0A4Y2BM19_ARAVE</name>